<keyword evidence="2" id="KW-1185">Reference proteome</keyword>
<evidence type="ECO:0000313" key="2">
    <source>
        <dbReference type="Proteomes" id="UP000790347"/>
    </source>
</evidence>
<dbReference type="Proteomes" id="UP000790347">
    <property type="component" value="Unassembled WGS sequence"/>
</dbReference>
<dbReference type="EMBL" id="ASGP02000001">
    <property type="protein sequence ID" value="KAH9527526.1"/>
    <property type="molecule type" value="Genomic_DNA"/>
</dbReference>
<organism evidence="1 2">
    <name type="scientific">Dermatophagoides farinae</name>
    <name type="common">American house dust mite</name>
    <dbReference type="NCBI Taxonomy" id="6954"/>
    <lineage>
        <taxon>Eukaryota</taxon>
        <taxon>Metazoa</taxon>
        <taxon>Ecdysozoa</taxon>
        <taxon>Arthropoda</taxon>
        <taxon>Chelicerata</taxon>
        <taxon>Arachnida</taxon>
        <taxon>Acari</taxon>
        <taxon>Acariformes</taxon>
        <taxon>Sarcoptiformes</taxon>
        <taxon>Astigmata</taxon>
        <taxon>Psoroptidia</taxon>
        <taxon>Analgoidea</taxon>
        <taxon>Pyroglyphidae</taxon>
        <taxon>Dermatophagoidinae</taxon>
        <taxon>Dermatophagoides</taxon>
    </lineage>
</organism>
<comment type="caution">
    <text evidence="1">The sequence shown here is derived from an EMBL/GenBank/DDBJ whole genome shotgun (WGS) entry which is preliminary data.</text>
</comment>
<reference evidence="1" key="2">
    <citation type="journal article" date="2022" name="Res Sq">
        <title>Comparative Genomics Reveals Insights into the Divergent Evolution of Astigmatic Mites and Household Pest Adaptations.</title>
        <authorList>
            <person name="Xiong Q."/>
            <person name="Wan A.T.-Y."/>
            <person name="Liu X.-Y."/>
            <person name="Fung C.S.-H."/>
            <person name="Xiao X."/>
            <person name="Malainual N."/>
            <person name="Hou J."/>
            <person name="Wang L."/>
            <person name="Wang M."/>
            <person name="Yang K."/>
            <person name="Cui Y."/>
            <person name="Leung E."/>
            <person name="Nong W."/>
            <person name="Shin S.-K."/>
            <person name="Au S."/>
            <person name="Jeong K.Y."/>
            <person name="Chew F.T."/>
            <person name="Hui J."/>
            <person name="Leung T.F."/>
            <person name="Tungtrongchitr A."/>
            <person name="Zhong N."/>
            <person name="Liu Z."/>
            <person name="Tsui S."/>
        </authorList>
    </citation>
    <scope>NUCLEOTIDE SEQUENCE</scope>
    <source>
        <strain evidence="1">Derf</strain>
        <tissue evidence="1">Whole organism</tissue>
    </source>
</reference>
<dbReference type="AlphaFoldDB" id="A0A922IC12"/>
<evidence type="ECO:0000313" key="1">
    <source>
        <dbReference type="EMBL" id="KAH9527526.1"/>
    </source>
</evidence>
<protein>
    <submittedName>
        <fullName evidence="1">Uncharacterized protein</fullName>
    </submittedName>
</protein>
<sequence>MEIRYESVIWRRAIHGNKISAIFDLVRIFVFVYKGYIRYFNKIEFADVIYVNVIRNYSISVGTNNEINHFQQPQ</sequence>
<gene>
    <name evidence="1" type="ORF">DERF_001536</name>
</gene>
<reference evidence="1" key="1">
    <citation type="submission" date="2013-05" db="EMBL/GenBank/DDBJ databases">
        <authorList>
            <person name="Yim A.K.Y."/>
            <person name="Chan T.F."/>
            <person name="Ji K.M."/>
            <person name="Liu X.Y."/>
            <person name="Zhou J.W."/>
            <person name="Li R.Q."/>
            <person name="Yang K.Y."/>
            <person name="Li J."/>
            <person name="Li M."/>
            <person name="Law P.T.W."/>
            <person name="Wu Y.L."/>
            <person name="Cai Z.L."/>
            <person name="Qin H."/>
            <person name="Bao Y."/>
            <person name="Leung R.K.K."/>
            <person name="Ng P.K.S."/>
            <person name="Zou J."/>
            <person name="Zhong X.J."/>
            <person name="Ran P.X."/>
            <person name="Zhong N.S."/>
            <person name="Liu Z.G."/>
            <person name="Tsui S.K.W."/>
        </authorList>
    </citation>
    <scope>NUCLEOTIDE SEQUENCE</scope>
    <source>
        <strain evidence="1">Derf</strain>
        <tissue evidence="1">Whole organism</tissue>
    </source>
</reference>
<name>A0A922IC12_DERFA</name>
<accession>A0A922IC12</accession>
<proteinExistence type="predicted"/>